<sequence length="91" mass="10529">MFLTFPKASFVAFFEPLKIAEQSMFFNLKEFDIADKFDTKVKYSKDRLSCVVSNNLVAFIMLRTGAIITFGVENIRIMLDVISTEKMMRTQ</sequence>
<accession>A0A0B7AAV9</accession>
<dbReference type="AlphaFoldDB" id="A0A0B7AAV9"/>
<proteinExistence type="predicted"/>
<dbReference type="EMBL" id="HACG01030296">
    <property type="protein sequence ID" value="CEK77161.1"/>
    <property type="molecule type" value="Transcribed_RNA"/>
</dbReference>
<reference evidence="1" key="1">
    <citation type="submission" date="2014-12" db="EMBL/GenBank/DDBJ databases">
        <title>Insight into the proteome of Arion vulgaris.</title>
        <authorList>
            <person name="Aradska J."/>
            <person name="Bulat T."/>
            <person name="Smidak R."/>
            <person name="Sarate P."/>
            <person name="Gangsoo J."/>
            <person name="Sialana F."/>
            <person name="Bilban M."/>
            <person name="Lubec G."/>
        </authorList>
    </citation>
    <scope>NUCLEOTIDE SEQUENCE</scope>
    <source>
        <tissue evidence="1">Skin</tissue>
    </source>
</reference>
<organism evidence="1">
    <name type="scientific">Arion vulgaris</name>
    <dbReference type="NCBI Taxonomy" id="1028688"/>
    <lineage>
        <taxon>Eukaryota</taxon>
        <taxon>Metazoa</taxon>
        <taxon>Spiralia</taxon>
        <taxon>Lophotrochozoa</taxon>
        <taxon>Mollusca</taxon>
        <taxon>Gastropoda</taxon>
        <taxon>Heterobranchia</taxon>
        <taxon>Euthyneura</taxon>
        <taxon>Panpulmonata</taxon>
        <taxon>Eupulmonata</taxon>
        <taxon>Stylommatophora</taxon>
        <taxon>Helicina</taxon>
        <taxon>Arionoidea</taxon>
        <taxon>Arionidae</taxon>
        <taxon>Arion</taxon>
    </lineage>
</organism>
<protein>
    <submittedName>
        <fullName evidence="1">Uncharacterized protein</fullName>
    </submittedName>
</protein>
<evidence type="ECO:0000313" key="1">
    <source>
        <dbReference type="EMBL" id="CEK77161.1"/>
    </source>
</evidence>
<name>A0A0B7AAV9_9EUPU</name>
<gene>
    <name evidence="1" type="primary">ORF103246</name>
</gene>